<organism evidence="6 7">
    <name type="scientific">Yeosuana aromativorans</name>
    <dbReference type="NCBI Taxonomy" id="288019"/>
    <lineage>
        <taxon>Bacteria</taxon>
        <taxon>Pseudomonadati</taxon>
        <taxon>Bacteroidota</taxon>
        <taxon>Flavobacteriia</taxon>
        <taxon>Flavobacteriales</taxon>
        <taxon>Flavobacteriaceae</taxon>
        <taxon>Yeosuana</taxon>
    </lineage>
</organism>
<keyword evidence="3 5" id="KW-1133">Transmembrane helix</keyword>
<evidence type="ECO:0000313" key="6">
    <source>
        <dbReference type="EMBL" id="GGK32057.1"/>
    </source>
</evidence>
<proteinExistence type="predicted"/>
<evidence type="ECO:0000256" key="4">
    <source>
        <dbReference type="ARBA" id="ARBA00023136"/>
    </source>
</evidence>
<evidence type="ECO:0000313" key="7">
    <source>
        <dbReference type="Proteomes" id="UP000612329"/>
    </source>
</evidence>
<evidence type="ECO:0000256" key="3">
    <source>
        <dbReference type="ARBA" id="ARBA00022989"/>
    </source>
</evidence>
<keyword evidence="2 5" id="KW-0812">Transmembrane</keyword>
<keyword evidence="7" id="KW-1185">Reference proteome</keyword>
<evidence type="ECO:0000256" key="2">
    <source>
        <dbReference type="ARBA" id="ARBA00022692"/>
    </source>
</evidence>
<dbReference type="EMBL" id="BMNR01000007">
    <property type="protein sequence ID" value="GGK32057.1"/>
    <property type="molecule type" value="Genomic_DNA"/>
</dbReference>
<dbReference type="Pfam" id="PF09685">
    <property type="entry name" value="MamF_MmsF"/>
    <property type="match status" value="1"/>
</dbReference>
<comment type="subcellular location">
    <subcellularLocation>
        <location evidence="1">Membrane</location>
        <topology evidence="1">Multi-pass membrane protein</topology>
    </subcellularLocation>
</comment>
<feature type="transmembrane region" description="Helical" evidence="5">
    <location>
        <begin position="34"/>
        <end position="55"/>
    </location>
</feature>
<protein>
    <recommendedName>
        <fullName evidence="8">DUF4870 domain-containing protein</fullName>
    </recommendedName>
</protein>
<sequence>MFVTYWLFFRLLSIRTQQITIMRQDNQLLVITHLSQLATLLTGFGGLLIPLILWATQKEKVYNMDEQGKRIVNFQLSLIIYAIICIPLILLLGLGILGFIVLGIISIVFPVINAIRASNGETPDYPMSIQFIK</sequence>
<evidence type="ECO:0000256" key="5">
    <source>
        <dbReference type="SAM" id="Phobius"/>
    </source>
</evidence>
<dbReference type="InterPro" id="IPR019109">
    <property type="entry name" value="MamF_MmsF"/>
</dbReference>
<accession>A0A8J3FK81</accession>
<gene>
    <name evidence="6" type="ORF">GCM10007962_28010</name>
</gene>
<feature type="transmembrane region" description="Helical" evidence="5">
    <location>
        <begin position="76"/>
        <end position="109"/>
    </location>
</feature>
<reference evidence="6" key="1">
    <citation type="journal article" date="2014" name="Int. J. Syst. Evol. Microbiol.">
        <title>Complete genome sequence of Corynebacterium casei LMG S-19264T (=DSM 44701T), isolated from a smear-ripened cheese.</title>
        <authorList>
            <consortium name="US DOE Joint Genome Institute (JGI-PGF)"/>
            <person name="Walter F."/>
            <person name="Albersmeier A."/>
            <person name="Kalinowski J."/>
            <person name="Ruckert C."/>
        </authorList>
    </citation>
    <scope>NUCLEOTIDE SEQUENCE</scope>
    <source>
        <strain evidence="6">JCM 12862</strain>
    </source>
</reference>
<keyword evidence="4 5" id="KW-0472">Membrane</keyword>
<dbReference type="Proteomes" id="UP000612329">
    <property type="component" value="Unassembled WGS sequence"/>
</dbReference>
<name>A0A8J3FK81_9FLAO</name>
<dbReference type="AlphaFoldDB" id="A0A8J3FK81"/>
<comment type="caution">
    <text evidence="6">The sequence shown here is derived from an EMBL/GenBank/DDBJ whole genome shotgun (WGS) entry which is preliminary data.</text>
</comment>
<evidence type="ECO:0000256" key="1">
    <source>
        <dbReference type="ARBA" id="ARBA00004141"/>
    </source>
</evidence>
<reference evidence="6" key="2">
    <citation type="submission" date="2020-09" db="EMBL/GenBank/DDBJ databases">
        <authorList>
            <person name="Sun Q."/>
            <person name="Ohkuma M."/>
        </authorList>
    </citation>
    <scope>NUCLEOTIDE SEQUENCE</scope>
    <source>
        <strain evidence="6">JCM 12862</strain>
    </source>
</reference>
<evidence type="ECO:0008006" key="8">
    <source>
        <dbReference type="Google" id="ProtNLM"/>
    </source>
</evidence>